<feature type="non-terminal residue" evidence="1">
    <location>
        <position position="1"/>
    </location>
</feature>
<sequence>GGGEVKTGDQLKHVTSECDPIHFKYNMGNYEATLTCRLTIYNGYSYDLKVTGNIVSDINVSILNKYLQLPSGSSSPVVSYIDPKTIPAGGYATITSTAHFKISKPDIFLIGDIFPYWEDARNDIQVEGIYGARVPVKIIHDVPFDKLGIRRFTLQSSAYVEVDHIAVAADIAADTYLTYKLGSKVQPIANIKFIEDALNKLPPGVKEKVKPIIGQISVNWLANWMKEYAITWWRG</sequence>
<protein>
    <submittedName>
        <fullName evidence="1">Uncharacterized protein</fullName>
    </submittedName>
</protein>
<proteinExistence type="predicted"/>
<evidence type="ECO:0000313" key="2">
    <source>
        <dbReference type="Proteomes" id="UP000051862"/>
    </source>
</evidence>
<dbReference type="RefSeq" id="WP_211258428.1">
    <property type="nucleotide sequence ID" value="NZ_LIXN01000006.1"/>
</dbReference>
<gene>
    <name evidence="1" type="ORF">AMR53_03445</name>
</gene>
<comment type="caution">
    <text evidence="1">The sequence shown here is derived from an EMBL/GenBank/DDBJ whole genome shotgun (WGS) entry which is preliminary data.</text>
</comment>
<accession>A0A0Q2QRP6</accession>
<dbReference type="STRING" id="277988.SAMN05216170_1446"/>
<evidence type="ECO:0000313" key="1">
    <source>
        <dbReference type="EMBL" id="KQH82669.1"/>
    </source>
</evidence>
<dbReference type="Proteomes" id="UP000051862">
    <property type="component" value="Unassembled WGS sequence"/>
</dbReference>
<name>A0A0Q2QRP6_9EURY</name>
<dbReference type="AlphaFoldDB" id="A0A0Q2QRP6"/>
<organism evidence="1 2">
    <name type="scientific">Thermococcus thioreducens</name>
    <dbReference type="NCBI Taxonomy" id="277988"/>
    <lineage>
        <taxon>Archaea</taxon>
        <taxon>Methanobacteriati</taxon>
        <taxon>Methanobacteriota</taxon>
        <taxon>Thermococci</taxon>
        <taxon>Thermococcales</taxon>
        <taxon>Thermococcaceae</taxon>
        <taxon>Thermococcus</taxon>
    </lineage>
</organism>
<reference evidence="1 2" key="1">
    <citation type="submission" date="2015-08" db="EMBL/GenBank/DDBJ databases">
        <title>Thermococcus thioreducens DSM 14981 genome sequencing.</title>
        <authorList>
            <person name="Hong S.-J."/>
            <person name="Kim M.-C."/>
            <person name="Shin J.-H."/>
        </authorList>
    </citation>
    <scope>NUCLEOTIDE SEQUENCE [LARGE SCALE GENOMIC DNA]</scope>
    <source>
        <strain evidence="1 2">DSM 14981</strain>
    </source>
</reference>
<dbReference type="EMBL" id="LIXN01000006">
    <property type="protein sequence ID" value="KQH82669.1"/>
    <property type="molecule type" value="Genomic_DNA"/>
</dbReference>
<dbReference type="PATRIC" id="fig|277988.4.peg.733"/>